<dbReference type="EMBL" id="BJXB01000004">
    <property type="protein sequence ID" value="GEM45487.1"/>
    <property type="molecule type" value="Genomic_DNA"/>
</dbReference>
<proteinExistence type="predicted"/>
<dbReference type="AlphaFoldDB" id="A0A511MZA8"/>
<evidence type="ECO:0000313" key="1">
    <source>
        <dbReference type="EMBL" id="GEM45487.1"/>
    </source>
</evidence>
<sequence length="51" mass="5503">MLFLISLLIGLILGCLIGGVVLLMARSITPSLHTGDALELEPRKQTTPSWI</sequence>
<dbReference type="RefSeq" id="WP_186815847.1">
    <property type="nucleotide sequence ID" value="NZ_BJXB01000004.1"/>
</dbReference>
<evidence type="ECO:0000313" key="2">
    <source>
        <dbReference type="Proteomes" id="UP000321306"/>
    </source>
</evidence>
<gene>
    <name evidence="1" type="ORF">DC3_11220</name>
</gene>
<accession>A0A511MZA8</accession>
<name>A0A511MZA8_DEIC1</name>
<protein>
    <submittedName>
        <fullName evidence="1">Uncharacterized protein</fullName>
    </submittedName>
</protein>
<comment type="caution">
    <text evidence="1">The sequence shown here is derived from an EMBL/GenBank/DDBJ whole genome shotgun (WGS) entry which is preliminary data.</text>
</comment>
<reference evidence="1 2" key="1">
    <citation type="submission" date="2019-07" db="EMBL/GenBank/DDBJ databases">
        <title>Whole genome shotgun sequence of Deinococcus cellulosilyticus NBRC 106333.</title>
        <authorList>
            <person name="Hosoyama A."/>
            <person name="Uohara A."/>
            <person name="Ohji S."/>
            <person name="Ichikawa N."/>
        </authorList>
    </citation>
    <scope>NUCLEOTIDE SEQUENCE [LARGE SCALE GENOMIC DNA]</scope>
    <source>
        <strain evidence="1 2">NBRC 106333</strain>
    </source>
</reference>
<dbReference type="Proteomes" id="UP000321306">
    <property type="component" value="Unassembled WGS sequence"/>
</dbReference>
<keyword evidence="2" id="KW-1185">Reference proteome</keyword>
<organism evidence="1 2">
    <name type="scientific">Deinococcus cellulosilyticus (strain DSM 18568 / NBRC 106333 / KACC 11606 / 5516J-15)</name>
    <dbReference type="NCBI Taxonomy" id="1223518"/>
    <lineage>
        <taxon>Bacteria</taxon>
        <taxon>Thermotogati</taxon>
        <taxon>Deinococcota</taxon>
        <taxon>Deinococci</taxon>
        <taxon>Deinococcales</taxon>
        <taxon>Deinococcaceae</taxon>
        <taxon>Deinococcus</taxon>
    </lineage>
</organism>